<organism evidence="2 3">
    <name type="scientific">Phytophthora rubi</name>
    <dbReference type="NCBI Taxonomy" id="129364"/>
    <lineage>
        <taxon>Eukaryota</taxon>
        <taxon>Sar</taxon>
        <taxon>Stramenopiles</taxon>
        <taxon>Oomycota</taxon>
        <taxon>Peronosporomycetes</taxon>
        <taxon>Peronosporales</taxon>
        <taxon>Peronosporaceae</taxon>
        <taxon>Phytophthora</taxon>
    </lineage>
</organism>
<dbReference type="AlphaFoldDB" id="A0A6A4FYD7"/>
<gene>
    <name evidence="2" type="ORF">PR003_g2430</name>
</gene>
<keyword evidence="3" id="KW-1185">Reference proteome</keyword>
<feature type="region of interest" description="Disordered" evidence="1">
    <location>
        <begin position="131"/>
        <end position="178"/>
    </location>
</feature>
<dbReference type="Proteomes" id="UP000434957">
    <property type="component" value="Unassembled WGS sequence"/>
</dbReference>
<evidence type="ECO:0000256" key="1">
    <source>
        <dbReference type="SAM" id="MobiDB-lite"/>
    </source>
</evidence>
<feature type="compositionally biased region" description="Polar residues" evidence="1">
    <location>
        <begin position="56"/>
        <end position="67"/>
    </location>
</feature>
<sequence>MSSGHTALTYNGVPQKDLVAEVRRVRAAVGQALRDADDPRDARPSNLQDAPPSAETGPQPTVVSSAATEALLPQKQTMGDALAISSGWTTLPAAEEPTQPSPWTTAGTEQEEQVQFVEELVEKTPVVVEEVEHEVQQPRVANSAQQHPPRPPPARRTRIRPPRGRGPASSRPSHVACRPRRMCQLHEMWLA</sequence>
<feature type="compositionally biased region" description="Basic residues" evidence="1">
    <location>
        <begin position="153"/>
        <end position="163"/>
    </location>
</feature>
<comment type="caution">
    <text evidence="2">The sequence shown here is derived from an EMBL/GenBank/DDBJ whole genome shotgun (WGS) entry which is preliminary data.</text>
</comment>
<dbReference type="EMBL" id="QXFT01000076">
    <property type="protein sequence ID" value="KAE9356245.1"/>
    <property type="molecule type" value="Genomic_DNA"/>
</dbReference>
<protein>
    <submittedName>
        <fullName evidence="2">Uncharacterized protein</fullName>
    </submittedName>
</protein>
<feature type="region of interest" description="Disordered" evidence="1">
    <location>
        <begin position="30"/>
        <end position="111"/>
    </location>
</feature>
<proteinExistence type="predicted"/>
<accession>A0A6A4FYD7</accession>
<reference evidence="2 3" key="1">
    <citation type="submission" date="2018-08" db="EMBL/GenBank/DDBJ databases">
        <title>Genomic investigation of the strawberry pathogen Phytophthora fragariae indicates pathogenicity is determined by transcriptional variation in three key races.</title>
        <authorList>
            <person name="Adams T.M."/>
            <person name="Armitage A.D."/>
            <person name="Sobczyk M.K."/>
            <person name="Bates H.J."/>
            <person name="Dunwell J.M."/>
            <person name="Nellist C.F."/>
            <person name="Harrison R.J."/>
        </authorList>
    </citation>
    <scope>NUCLEOTIDE SEQUENCE [LARGE SCALE GENOMIC DNA]</scope>
    <source>
        <strain evidence="2 3">SCRP333</strain>
    </source>
</reference>
<name>A0A6A4FYD7_9STRA</name>
<evidence type="ECO:0000313" key="3">
    <source>
        <dbReference type="Proteomes" id="UP000434957"/>
    </source>
</evidence>
<evidence type="ECO:0000313" key="2">
    <source>
        <dbReference type="EMBL" id="KAE9356245.1"/>
    </source>
</evidence>
<feature type="compositionally biased region" description="Basic and acidic residues" evidence="1">
    <location>
        <begin position="34"/>
        <end position="43"/>
    </location>
</feature>